<accession>A0A9N9TMG0</accession>
<dbReference type="Proteomes" id="UP001153712">
    <property type="component" value="Chromosome 15"/>
</dbReference>
<feature type="transmembrane region" description="Helical" evidence="7">
    <location>
        <begin position="129"/>
        <end position="156"/>
    </location>
</feature>
<dbReference type="Pfam" id="PF01733">
    <property type="entry name" value="Nucleoside_tran"/>
    <property type="match status" value="1"/>
</dbReference>
<gene>
    <name evidence="8" type="ORF">PHYEVI_LOCUS4519</name>
</gene>
<dbReference type="InterPro" id="IPR002259">
    <property type="entry name" value="Eqnu_transpt"/>
</dbReference>
<evidence type="ECO:0000256" key="7">
    <source>
        <dbReference type="SAM" id="Phobius"/>
    </source>
</evidence>
<dbReference type="GO" id="GO:0005886">
    <property type="term" value="C:plasma membrane"/>
    <property type="evidence" value="ECO:0007669"/>
    <property type="project" value="TreeGrafter"/>
</dbReference>
<dbReference type="GO" id="GO:0005337">
    <property type="term" value="F:nucleoside transmembrane transporter activity"/>
    <property type="evidence" value="ECO:0007669"/>
    <property type="project" value="InterPro"/>
</dbReference>
<feature type="transmembrane region" description="Helical" evidence="7">
    <location>
        <begin position="64"/>
        <end position="88"/>
    </location>
</feature>
<evidence type="ECO:0000313" key="8">
    <source>
        <dbReference type="EMBL" id="CAG9858128.1"/>
    </source>
</evidence>
<feature type="transmembrane region" description="Helical" evidence="7">
    <location>
        <begin position="361"/>
        <end position="384"/>
    </location>
</feature>
<evidence type="ECO:0000256" key="4">
    <source>
        <dbReference type="ARBA" id="ARBA00022692"/>
    </source>
</evidence>
<feature type="transmembrane region" description="Helical" evidence="7">
    <location>
        <begin position="321"/>
        <end position="341"/>
    </location>
</feature>
<dbReference type="PANTHER" id="PTHR10332:SF88">
    <property type="entry name" value="EQUILIBRATIVE NUCLEOSIDE TRANSPORTER 1, ISOFORM A"/>
    <property type="match status" value="1"/>
</dbReference>
<comment type="similarity">
    <text evidence="2">Belongs to the SLC29A/ENT transporter (TC 2.A.57) family.</text>
</comment>
<feature type="transmembrane region" description="Helical" evidence="7">
    <location>
        <begin position="249"/>
        <end position="270"/>
    </location>
</feature>
<feature type="transmembrane region" description="Helical" evidence="7">
    <location>
        <begin position="290"/>
        <end position="309"/>
    </location>
</feature>
<keyword evidence="4 7" id="KW-0812">Transmembrane</keyword>
<evidence type="ECO:0000256" key="1">
    <source>
        <dbReference type="ARBA" id="ARBA00004141"/>
    </source>
</evidence>
<comment type="subcellular location">
    <subcellularLocation>
        <location evidence="1">Membrane</location>
        <topology evidence="1">Multi-pass membrane protein</topology>
    </subcellularLocation>
</comment>
<dbReference type="EMBL" id="OU900108">
    <property type="protein sequence ID" value="CAG9858128.1"/>
    <property type="molecule type" value="Genomic_DNA"/>
</dbReference>
<feature type="transmembrane region" description="Helical" evidence="7">
    <location>
        <begin position="194"/>
        <end position="214"/>
    </location>
</feature>
<dbReference type="OrthoDB" id="6766949at2759"/>
<feature type="transmembrane region" description="Helical" evidence="7">
    <location>
        <begin position="163"/>
        <end position="182"/>
    </location>
</feature>
<keyword evidence="9" id="KW-1185">Reference proteome</keyword>
<evidence type="ECO:0000256" key="6">
    <source>
        <dbReference type="ARBA" id="ARBA00023136"/>
    </source>
</evidence>
<evidence type="ECO:0000256" key="3">
    <source>
        <dbReference type="ARBA" id="ARBA00022448"/>
    </source>
</evidence>
<reference evidence="8" key="1">
    <citation type="submission" date="2022-01" db="EMBL/GenBank/DDBJ databases">
        <authorList>
            <person name="King R."/>
        </authorList>
    </citation>
    <scope>NUCLEOTIDE SEQUENCE</scope>
</reference>
<dbReference type="InterPro" id="IPR036259">
    <property type="entry name" value="MFS_trans_sf"/>
</dbReference>
<protein>
    <submittedName>
        <fullName evidence="8">Uncharacterized protein</fullName>
    </submittedName>
</protein>
<name>A0A9N9TMG0_PHYSR</name>
<keyword evidence="5 7" id="KW-1133">Transmembrane helix</keyword>
<dbReference type="AlphaFoldDB" id="A0A9N9TMG0"/>
<feature type="transmembrane region" description="Helical" evidence="7">
    <location>
        <begin position="396"/>
        <end position="417"/>
    </location>
</feature>
<keyword evidence="6 7" id="KW-0472">Membrane</keyword>
<proteinExistence type="inferred from homology"/>
<feature type="transmembrane region" description="Helical" evidence="7">
    <location>
        <begin position="21"/>
        <end position="44"/>
    </location>
</feature>
<keyword evidence="3" id="KW-0813">Transport</keyword>
<organism evidence="8 9">
    <name type="scientific">Phyllotreta striolata</name>
    <name type="common">Striped flea beetle</name>
    <name type="synonym">Crioceris striolata</name>
    <dbReference type="NCBI Taxonomy" id="444603"/>
    <lineage>
        <taxon>Eukaryota</taxon>
        <taxon>Metazoa</taxon>
        <taxon>Ecdysozoa</taxon>
        <taxon>Arthropoda</taxon>
        <taxon>Hexapoda</taxon>
        <taxon>Insecta</taxon>
        <taxon>Pterygota</taxon>
        <taxon>Neoptera</taxon>
        <taxon>Endopterygota</taxon>
        <taxon>Coleoptera</taxon>
        <taxon>Polyphaga</taxon>
        <taxon>Cucujiformia</taxon>
        <taxon>Chrysomeloidea</taxon>
        <taxon>Chrysomelidae</taxon>
        <taxon>Galerucinae</taxon>
        <taxon>Alticini</taxon>
        <taxon>Phyllotreta</taxon>
    </lineage>
</organism>
<dbReference type="PANTHER" id="PTHR10332">
    <property type="entry name" value="EQUILIBRATIVE NUCLEOSIDE TRANSPORTER"/>
    <property type="match status" value="1"/>
</dbReference>
<evidence type="ECO:0000256" key="5">
    <source>
        <dbReference type="ARBA" id="ARBA00022989"/>
    </source>
</evidence>
<evidence type="ECO:0000313" key="9">
    <source>
        <dbReference type="Proteomes" id="UP001153712"/>
    </source>
</evidence>
<sequence>MDTKMEKTEPRDRFNLVHLCSFLLGFMSMVPFFIVSTSAGYWMYKFRDPSTGSSETNGNNRTTLQTYFQSATGIAQQLPSVLFALFWTAFGHTITPMKRTMWSLVAFIGLYVVFTVFTKIDTDSWEVEFFSIIMILLVINTALMATLQMSGVVLMAKLTPSYLMYYLVGQNGNFFVTILQIICLAVTDDQTTTGLIYFSINTIVIVMSVVLLMLSKRSEVFRYFDVENVKHQTSETLSWRETLELAKKIWPCLLIIFLSYFGATSVHPSISTLVVSQYEYKKNDWSKKYFTPVGAFLISECSAIIGRITSKYTIINNKNKWLFIVLAFVRTVTLIPIGLFLNAQPRNLPVIFDKDWEFMLYMFYFGFTLGFLMNICAMSMKVLAPGQQEQALKLMSLTISVCSVIFVANGTLTVMMLKL</sequence>
<evidence type="ECO:0000256" key="2">
    <source>
        <dbReference type="ARBA" id="ARBA00007965"/>
    </source>
</evidence>
<dbReference type="SUPFAM" id="SSF103473">
    <property type="entry name" value="MFS general substrate transporter"/>
    <property type="match status" value="1"/>
</dbReference>
<feature type="transmembrane region" description="Helical" evidence="7">
    <location>
        <begin position="100"/>
        <end position="117"/>
    </location>
</feature>